<keyword evidence="6" id="KW-1185">Reference proteome</keyword>
<dbReference type="AlphaFoldDB" id="A0A1H3M1L8"/>
<sequence length="230" mass="26293">MEIDFEKLNLHEYKPLREIVFESIREAIIDGKLKPGERVMEVQLAEKLGVSRTPVREAIRKLELEGLLVMVPRKGAYVADVSLKDIVNVLEVRASLEGLAASLAAIRITEEELELLREKSSEFRSCVENNDVKGMIEKDSEFHDIILNAAKNNKLMGIIEGLREQVQRFRVTYFTEYNMTEYLAQEHQRILEAIENRDSDKAGNHAKEHIENIAGYITSHMKGKAKTDNI</sequence>
<dbReference type="Pfam" id="PF00392">
    <property type="entry name" value="GntR"/>
    <property type="match status" value="1"/>
</dbReference>
<evidence type="ECO:0000313" key="6">
    <source>
        <dbReference type="Proteomes" id="UP000198625"/>
    </source>
</evidence>
<dbReference type="SMART" id="SM00895">
    <property type="entry name" value="FCD"/>
    <property type="match status" value="1"/>
</dbReference>
<dbReference type="SUPFAM" id="SSF46785">
    <property type="entry name" value="Winged helix' DNA-binding domain"/>
    <property type="match status" value="1"/>
</dbReference>
<evidence type="ECO:0000256" key="3">
    <source>
        <dbReference type="ARBA" id="ARBA00023163"/>
    </source>
</evidence>
<dbReference type="GO" id="GO:0003700">
    <property type="term" value="F:DNA-binding transcription factor activity"/>
    <property type="evidence" value="ECO:0007669"/>
    <property type="project" value="InterPro"/>
</dbReference>
<dbReference type="PANTHER" id="PTHR43537">
    <property type="entry name" value="TRANSCRIPTIONAL REGULATOR, GNTR FAMILY"/>
    <property type="match status" value="1"/>
</dbReference>
<dbReference type="PRINTS" id="PR00033">
    <property type="entry name" value="HTHASNC"/>
</dbReference>
<dbReference type="PANTHER" id="PTHR43537:SF24">
    <property type="entry name" value="GLUCONATE OPERON TRANSCRIPTIONAL REPRESSOR"/>
    <property type="match status" value="1"/>
</dbReference>
<dbReference type="InterPro" id="IPR000485">
    <property type="entry name" value="AsnC-type_HTH_dom"/>
</dbReference>
<keyword evidence="3" id="KW-0804">Transcription</keyword>
<dbReference type="SMART" id="SM00345">
    <property type="entry name" value="HTH_GNTR"/>
    <property type="match status" value="1"/>
</dbReference>
<gene>
    <name evidence="5" type="ORF">SAMN05660462_00700</name>
</gene>
<evidence type="ECO:0000259" key="4">
    <source>
        <dbReference type="PROSITE" id="PS50949"/>
    </source>
</evidence>
<proteinExistence type="predicted"/>
<dbReference type="InterPro" id="IPR008920">
    <property type="entry name" value="TF_FadR/GntR_C"/>
</dbReference>
<dbReference type="InterPro" id="IPR000524">
    <property type="entry name" value="Tscrpt_reg_HTH_GntR"/>
</dbReference>
<feature type="domain" description="HTH gntR-type" evidence="4">
    <location>
        <begin position="14"/>
        <end position="81"/>
    </location>
</feature>
<evidence type="ECO:0000256" key="1">
    <source>
        <dbReference type="ARBA" id="ARBA00023015"/>
    </source>
</evidence>
<organism evidence="5 6">
    <name type="scientific">Proteiniborus ethanoligenes</name>
    <dbReference type="NCBI Taxonomy" id="415015"/>
    <lineage>
        <taxon>Bacteria</taxon>
        <taxon>Bacillati</taxon>
        <taxon>Bacillota</taxon>
        <taxon>Clostridia</taxon>
        <taxon>Eubacteriales</taxon>
        <taxon>Proteiniborus</taxon>
    </lineage>
</organism>
<dbReference type="PROSITE" id="PS50949">
    <property type="entry name" value="HTH_GNTR"/>
    <property type="match status" value="1"/>
</dbReference>
<accession>A0A1H3M1L8</accession>
<dbReference type="CDD" id="cd07377">
    <property type="entry name" value="WHTH_GntR"/>
    <property type="match status" value="1"/>
</dbReference>
<name>A0A1H3M1L8_9FIRM</name>
<dbReference type="STRING" id="415015.SAMN05660462_00700"/>
<dbReference type="InterPro" id="IPR036390">
    <property type="entry name" value="WH_DNA-bd_sf"/>
</dbReference>
<dbReference type="EMBL" id="FNQE01000005">
    <property type="protein sequence ID" value="SDY70602.1"/>
    <property type="molecule type" value="Genomic_DNA"/>
</dbReference>
<keyword evidence="2" id="KW-0238">DNA-binding</keyword>
<reference evidence="6" key="1">
    <citation type="submission" date="2016-10" db="EMBL/GenBank/DDBJ databases">
        <authorList>
            <person name="Varghese N."/>
            <person name="Submissions S."/>
        </authorList>
    </citation>
    <scope>NUCLEOTIDE SEQUENCE [LARGE SCALE GENOMIC DNA]</scope>
    <source>
        <strain evidence="6">DSM 21650</strain>
    </source>
</reference>
<dbReference type="OrthoDB" id="9781630at2"/>
<dbReference type="InterPro" id="IPR011711">
    <property type="entry name" value="GntR_C"/>
</dbReference>
<evidence type="ECO:0000256" key="2">
    <source>
        <dbReference type="ARBA" id="ARBA00023125"/>
    </source>
</evidence>
<keyword evidence="1" id="KW-0805">Transcription regulation</keyword>
<dbReference type="Gene3D" id="1.10.10.10">
    <property type="entry name" value="Winged helix-like DNA-binding domain superfamily/Winged helix DNA-binding domain"/>
    <property type="match status" value="1"/>
</dbReference>
<dbReference type="Pfam" id="PF07729">
    <property type="entry name" value="FCD"/>
    <property type="match status" value="1"/>
</dbReference>
<dbReference type="GO" id="GO:0043565">
    <property type="term" value="F:sequence-specific DNA binding"/>
    <property type="evidence" value="ECO:0007669"/>
    <property type="project" value="InterPro"/>
</dbReference>
<dbReference type="PRINTS" id="PR00035">
    <property type="entry name" value="HTHGNTR"/>
</dbReference>
<protein>
    <submittedName>
        <fullName evidence="5">Transcriptional regulator, GntR family</fullName>
    </submittedName>
</protein>
<dbReference type="Proteomes" id="UP000198625">
    <property type="component" value="Unassembled WGS sequence"/>
</dbReference>
<dbReference type="Gene3D" id="1.20.120.530">
    <property type="entry name" value="GntR ligand-binding domain-like"/>
    <property type="match status" value="1"/>
</dbReference>
<dbReference type="SUPFAM" id="SSF48008">
    <property type="entry name" value="GntR ligand-binding domain-like"/>
    <property type="match status" value="1"/>
</dbReference>
<evidence type="ECO:0000313" key="5">
    <source>
        <dbReference type="EMBL" id="SDY70602.1"/>
    </source>
</evidence>
<dbReference type="RefSeq" id="WP_091727287.1">
    <property type="nucleotide sequence ID" value="NZ_FNQE01000005.1"/>
</dbReference>
<dbReference type="InterPro" id="IPR036388">
    <property type="entry name" value="WH-like_DNA-bd_sf"/>
</dbReference>